<dbReference type="Pfam" id="PF13242">
    <property type="entry name" value="Hydrolase_like"/>
    <property type="match status" value="1"/>
</dbReference>
<dbReference type="InterPro" id="IPR006357">
    <property type="entry name" value="HAD-SF_hydro_IIA"/>
</dbReference>
<evidence type="ECO:0000256" key="5">
    <source>
        <dbReference type="ARBA" id="ARBA00012146"/>
    </source>
</evidence>
<dbReference type="GO" id="GO:0005634">
    <property type="term" value="C:nucleus"/>
    <property type="evidence" value="ECO:0007669"/>
    <property type="project" value="UniProtKB-SubCell"/>
</dbReference>
<dbReference type="OrthoDB" id="426235at2759"/>
<dbReference type="InterPro" id="IPR023214">
    <property type="entry name" value="HAD_sf"/>
</dbReference>
<comment type="function">
    <text evidence="11">Phosphatase that hydrolyzes imidodiphosphate, 3-phosphohistidine and 6-phospholysine. Has broad substrate specificity and can also hydrolyze inorganic diphosphate, but with lower efficiency.</text>
</comment>
<keyword evidence="8" id="KW-0378">Hydrolase</keyword>
<dbReference type="GeneID" id="108675402"/>
<gene>
    <name evidence="15" type="primary">LOC108675402</name>
</gene>
<evidence type="ECO:0000256" key="4">
    <source>
        <dbReference type="ARBA" id="ARBA00007958"/>
    </source>
</evidence>
<proteinExistence type="inferred from homology"/>
<evidence type="ECO:0000256" key="3">
    <source>
        <dbReference type="ARBA" id="ARBA00004496"/>
    </source>
</evidence>
<organism evidence="14 15">
    <name type="scientific">Hyalella azteca</name>
    <name type="common">Amphipod</name>
    <dbReference type="NCBI Taxonomy" id="294128"/>
    <lineage>
        <taxon>Eukaryota</taxon>
        <taxon>Metazoa</taxon>
        <taxon>Ecdysozoa</taxon>
        <taxon>Arthropoda</taxon>
        <taxon>Crustacea</taxon>
        <taxon>Multicrustacea</taxon>
        <taxon>Malacostraca</taxon>
        <taxon>Eumalacostraca</taxon>
        <taxon>Peracarida</taxon>
        <taxon>Amphipoda</taxon>
        <taxon>Senticaudata</taxon>
        <taxon>Talitrida</taxon>
        <taxon>Talitroidea</taxon>
        <taxon>Hyalellidae</taxon>
        <taxon>Hyalella</taxon>
    </lineage>
</organism>
<dbReference type="NCBIfam" id="TIGR01458">
    <property type="entry name" value="HAD-SF-IIA-hyp3"/>
    <property type="match status" value="1"/>
</dbReference>
<dbReference type="InterPro" id="IPR006439">
    <property type="entry name" value="HAD-SF_hydro_IA"/>
</dbReference>
<dbReference type="GO" id="GO:0016791">
    <property type="term" value="F:phosphatase activity"/>
    <property type="evidence" value="ECO:0007669"/>
    <property type="project" value="InterPro"/>
</dbReference>
<evidence type="ECO:0000256" key="2">
    <source>
        <dbReference type="ARBA" id="ARBA00004123"/>
    </source>
</evidence>
<dbReference type="OMA" id="EEHIFMP"/>
<dbReference type="RefSeq" id="XP_018018898.1">
    <property type="nucleotide sequence ID" value="XM_018163409.2"/>
</dbReference>
<dbReference type="InterPro" id="IPR006355">
    <property type="entry name" value="LHPP/HDHD2"/>
</dbReference>
<accession>A0A8B7NYP7</accession>
<comment type="cofactor">
    <cofactor evidence="1">
        <name>Mg(2+)</name>
        <dbReference type="ChEBI" id="CHEBI:18420"/>
    </cofactor>
</comment>
<dbReference type="Pfam" id="PF13344">
    <property type="entry name" value="Hydrolase_6"/>
    <property type="match status" value="1"/>
</dbReference>
<evidence type="ECO:0000256" key="1">
    <source>
        <dbReference type="ARBA" id="ARBA00001946"/>
    </source>
</evidence>
<dbReference type="FunFam" id="3.40.50.1000:FF:000051">
    <property type="entry name" value="Phospholysine phosphohistidine inorganic pyrophosphate phosphatase"/>
    <property type="match status" value="1"/>
</dbReference>
<comment type="similarity">
    <text evidence="4">Belongs to the HAD-like hydrolase superfamily.</text>
</comment>
<keyword evidence="10" id="KW-0539">Nucleus</keyword>
<dbReference type="SUPFAM" id="SSF56784">
    <property type="entry name" value="HAD-like"/>
    <property type="match status" value="1"/>
</dbReference>
<evidence type="ECO:0000256" key="6">
    <source>
        <dbReference type="ARBA" id="ARBA00022490"/>
    </source>
</evidence>
<dbReference type="GO" id="GO:0005829">
    <property type="term" value="C:cytosol"/>
    <property type="evidence" value="ECO:0007669"/>
    <property type="project" value="TreeGrafter"/>
</dbReference>
<keyword evidence="6" id="KW-0963">Cytoplasm</keyword>
<keyword evidence="14" id="KW-1185">Reference proteome</keyword>
<dbReference type="NCBIfam" id="TIGR01460">
    <property type="entry name" value="HAD-SF-IIA"/>
    <property type="match status" value="1"/>
</dbReference>
<comment type="catalytic activity">
    <reaction evidence="13">
        <text>diphosphate + H2O = 2 phosphate + H(+)</text>
        <dbReference type="Rhea" id="RHEA:24576"/>
        <dbReference type="ChEBI" id="CHEBI:15377"/>
        <dbReference type="ChEBI" id="CHEBI:15378"/>
        <dbReference type="ChEBI" id="CHEBI:33019"/>
        <dbReference type="ChEBI" id="CHEBI:43474"/>
        <dbReference type="EC" id="3.6.1.1"/>
    </reaction>
</comment>
<dbReference type="GO" id="GO:0004427">
    <property type="term" value="F:inorganic diphosphate phosphatase activity"/>
    <property type="evidence" value="ECO:0007669"/>
    <property type="project" value="UniProtKB-EC"/>
</dbReference>
<dbReference type="PANTHER" id="PTHR19288">
    <property type="entry name" value="4-NITROPHENYLPHOSPHATASE-RELATED"/>
    <property type="match status" value="1"/>
</dbReference>
<evidence type="ECO:0000256" key="10">
    <source>
        <dbReference type="ARBA" id="ARBA00023242"/>
    </source>
</evidence>
<evidence type="ECO:0000313" key="14">
    <source>
        <dbReference type="Proteomes" id="UP000694843"/>
    </source>
</evidence>
<evidence type="ECO:0000256" key="12">
    <source>
        <dbReference type="ARBA" id="ARBA00039357"/>
    </source>
</evidence>
<name>A0A8B7NYP7_HYAAZ</name>
<comment type="subcellular location">
    <subcellularLocation>
        <location evidence="3">Cytoplasm</location>
    </subcellularLocation>
    <subcellularLocation>
        <location evidence="2">Nucleus</location>
    </subcellularLocation>
</comment>
<dbReference type="EC" id="3.6.1.1" evidence="5"/>
<dbReference type="KEGG" id="hazt:108675402"/>
<keyword evidence="7" id="KW-0479">Metal-binding</keyword>
<evidence type="ECO:0000256" key="13">
    <source>
        <dbReference type="ARBA" id="ARBA00047820"/>
    </source>
</evidence>
<sequence length="263" mass="28183">MFSGVRGLMLDVTGVLYESGGCAVPGGPAALQRLRERGYKVVLVSNESTQPTSVLVDKLRGLGYSYLTVDDVITPVPAVIDVIRQRSLNPHLLVHEQVVQEFDCVLQEAPATCVVVGDAEDNFSYARLNAAFSCLLNMPHPTLFSLGRGMYYRHGAALRLDVGAFTAALEAATGVTAEIIGKPSSLYFHSALKRLGLQPSQVVMVGDDLQGDVVGAREVGCRAVLVQTGKYRAEWATHPAPTFVARDLAHAVARVLEDAGDGY</sequence>
<dbReference type="NCBIfam" id="TIGR01549">
    <property type="entry name" value="HAD-SF-IA-v1"/>
    <property type="match status" value="1"/>
</dbReference>
<evidence type="ECO:0000256" key="8">
    <source>
        <dbReference type="ARBA" id="ARBA00022801"/>
    </source>
</evidence>
<dbReference type="Proteomes" id="UP000694843">
    <property type="component" value="Unplaced"/>
</dbReference>
<dbReference type="PANTHER" id="PTHR19288:SF44">
    <property type="entry name" value="PHOSPHOLYSINE PHOSPHOHISTIDINE INORGANIC PYROPHOSPHATE PHOSPHATASE"/>
    <property type="match status" value="1"/>
</dbReference>
<dbReference type="Gene3D" id="3.40.50.1000">
    <property type="entry name" value="HAD superfamily/HAD-like"/>
    <property type="match status" value="2"/>
</dbReference>
<reference evidence="15" key="1">
    <citation type="submission" date="2025-08" db="UniProtKB">
        <authorList>
            <consortium name="RefSeq"/>
        </authorList>
    </citation>
    <scope>IDENTIFICATION</scope>
    <source>
        <tissue evidence="15">Whole organism</tissue>
    </source>
</reference>
<evidence type="ECO:0000256" key="7">
    <source>
        <dbReference type="ARBA" id="ARBA00022723"/>
    </source>
</evidence>
<dbReference type="AlphaFoldDB" id="A0A8B7NYP7"/>
<dbReference type="GO" id="GO:0046872">
    <property type="term" value="F:metal ion binding"/>
    <property type="evidence" value="ECO:0007669"/>
    <property type="project" value="UniProtKB-KW"/>
</dbReference>
<protein>
    <recommendedName>
        <fullName evidence="12">Phospholysine phosphohistidine inorganic pyrophosphate phosphatase</fullName>
        <ecNumber evidence="5">3.6.1.1</ecNumber>
    </recommendedName>
</protein>
<keyword evidence="9" id="KW-0460">Magnesium</keyword>
<evidence type="ECO:0000256" key="11">
    <source>
        <dbReference type="ARBA" id="ARBA00037258"/>
    </source>
</evidence>
<evidence type="ECO:0000313" key="15">
    <source>
        <dbReference type="RefSeq" id="XP_018018898.1"/>
    </source>
</evidence>
<dbReference type="InterPro" id="IPR036412">
    <property type="entry name" value="HAD-like_sf"/>
</dbReference>
<evidence type="ECO:0000256" key="9">
    <source>
        <dbReference type="ARBA" id="ARBA00022842"/>
    </source>
</evidence>